<dbReference type="InterPro" id="IPR021796">
    <property type="entry name" value="Tll0287-like_dom"/>
</dbReference>
<reference evidence="2 3" key="1">
    <citation type="submission" date="2014-04" db="EMBL/GenBank/DDBJ databases">
        <title>A comprehensive comparison of genomes of Erythrobacter spp. Strains.</title>
        <authorList>
            <person name="Zheng Q."/>
        </authorList>
    </citation>
    <scope>NUCLEOTIDE SEQUENCE [LARGE SCALE GENOMIC DNA]</scope>
    <source>
        <strain evidence="2 3">DSM 8509</strain>
    </source>
</reference>
<dbReference type="Pfam" id="PF11845">
    <property type="entry name" value="Tll0287-like"/>
    <property type="match status" value="1"/>
</dbReference>
<gene>
    <name evidence="2" type="ORF">EH32_02820</name>
</gene>
<dbReference type="PROSITE" id="PS51257">
    <property type="entry name" value="PROKAR_LIPOPROTEIN"/>
    <property type="match status" value="1"/>
</dbReference>
<keyword evidence="3" id="KW-1185">Reference proteome</keyword>
<accession>A0A074MWE3</accession>
<evidence type="ECO:0000313" key="2">
    <source>
        <dbReference type="EMBL" id="KEO89937.1"/>
    </source>
</evidence>
<sequence>MRRGLLLAGAALGLAACADESEQEPAPLDEAAVAARSAPIAQRFAADLRMQLQSALEAGGPKNAVSVCRDVAPALAEAASQESGAEIRRIAARNRNPEGSVPGEMQGRYDALAEAPMAGGAPARRIWRAEDGKVHFMSAIPMAEQPCSTCHGRDIDPDLAAHIVSLYPEDAATGFAPGTLRGALLISWPAGSLGA</sequence>
<name>A0A074MWE3_9SPHN</name>
<comment type="caution">
    <text evidence="2">The sequence shown here is derived from an EMBL/GenBank/DDBJ whole genome shotgun (WGS) entry which is preliminary data.</text>
</comment>
<proteinExistence type="predicted"/>
<dbReference type="AlphaFoldDB" id="A0A074MWE3"/>
<protein>
    <recommendedName>
        <fullName evidence="1">Tll0287-like domain-containing protein</fullName>
    </recommendedName>
</protein>
<dbReference type="Proteomes" id="UP000027866">
    <property type="component" value="Unassembled WGS sequence"/>
</dbReference>
<feature type="domain" description="Tll0287-like" evidence="1">
    <location>
        <begin position="49"/>
        <end position="189"/>
    </location>
</feature>
<evidence type="ECO:0000259" key="1">
    <source>
        <dbReference type="Pfam" id="PF11845"/>
    </source>
</evidence>
<evidence type="ECO:0000313" key="3">
    <source>
        <dbReference type="Proteomes" id="UP000027866"/>
    </source>
</evidence>
<dbReference type="EMBL" id="JMIX01000013">
    <property type="protein sequence ID" value="KEO89937.1"/>
    <property type="molecule type" value="Genomic_DNA"/>
</dbReference>
<organism evidence="2 3">
    <name type="scientific">Erythrobacter litoralis</name>
    <dbReference type="NCBI Taxonomy" id="39960"/>
    <lineage>
        <taxon>Bacteria</taxon>
        <taxon>Pseudomonadati</taxon>
        <taxon>Pseudomonadota</taxon>
        <taxon>Alphaproteobacteria</taxon>
        <taxon>Sphingomonadales</taxon>
        <taxon>Erythrobacteraceae</taxon>
        <taxon>Erythrobacter/Porphyrobacter group</taxon>
        <taxon>Erythrobacter</taxon>
    </lineage>
</organism>